<keyword evidence="2" id="KW-1185">Reference proteome</keyword>
<sequence length="227" mass="23896">MGLDGYERYAVYWAPAPGSALAEAGADWLGWDPAACQPRPQSEAQAALTEAPRRYGFHATLKPPFRLNRGTHPADLDAALAALAAEIAPVAAPPLALDAALGFAALRPSGPCPELDALAAACVTRLDPLRAPLSEAELEKRRAGRLEPREEAHLRRWGYPYVLDAFRFHLTLSGRLHPEAAPAVLARAAAAFGPAIAGPLAIDALCLFGDPGAGAAFHLVARHRLAG</sequence>
<dbReference type="Pfam" id="PF06299">
    <property type="entry name" value="DUF1045"/>
    <property type="match status" value="1"/>
</dbReference>
<accession>A0ABQ6LJC2</accession>
<dbReference type="RefSeq" id="WP_285672165.1">
    <property type="nucleotide sequence ID" value="NZ_BSYI01000018.1"/>
</dbReference>
<dbReference type="EMBL" id="BSYI01000018">
    <property type="protein sequence ID" value="GMG83372.1"/>
    <property type="molecule type" value="Genomic_DNA"/>
</dbReference>
<comment type="caution">
    <text evidence="1">The sequence shown here is derived from an EMBL/GenBank/DDBJ whole genome shotgun (WGS) entry which is preliminary data.</text>
</comment>
<proteinExistence type="predicted"/>
<reference evidence="1 2" key="1">
    <citation type="submission" date="2023-04" db="EMBL/GenBank/DDBJ databases">
        <title>Marinoamorphus aggregata gen. nov., sp. Nov., isolate from tissue of brittle star Ophioplocus japonicus.</title>
        <authorList>
            <person name="Kawano K."/>
            <person name="Sawayama S."/>
            <person name="Nakagawa S."/>
        </authorList>
    </citation>
    <scope>NUCLEOTIDE SEQUENCE [LARGE SCALE GENOMIC DNA]</scope>
    <source>
        <strain evidence="1 2">NKW23</strain>
    </source>
</reference>
<dbReference type="NCBIfam" id="TIGR03223">
    <property type="entry name" value="Phn_opern_protn"/>
    <property type="match status" value="1"/>
</dbReference>
<gene>
    <name evidence="1" type="ORF">LNKW23_25850</name>
</gene>
<evidence type="ECO:0000313" key="1">
    <source>
        <dbReference type="EMBL" id="GMG83372.1"/>
    </source>
</evidence>
<organism evidence="1 2">
    <name type="scientific">Paralimibaculum aggregatum</name>
    <dbReference type="NCBI Taxonomy" id="3036245"/>
    <lineage>
        <taxon>Bacteria</taxon>
        <taxon>Pseudomonadati</taxon>
        <taxon>Pseudomonadota</taxon>
        <taxon>Alphaproteobacteria</taxon>
        <taxon>Rhodobacterales</taxon>
        <taxon>Paracoccaceae</taxon>
        <taxon>Paralimibaculum</taxon>
    </lineage>
</organism>
<evidence type="ECO:0000313" key="2">
    <source>
        <dbReference type="Proteomes" id="UP001239909"/>
    </source>
</evidence>
<name>A0ABQ6LJC2_9RHOB</name>
<dbReference type="InterPro" id="IPR009389">
    <property type="entry name" value="DUF1045"/>
</dbReference>
<protein>
    <submittedName>
        <fullName evidence="1">DUF1045 domain-containing protein</fullName>
    </submittedName>
</protein>
<dbReference type="PIRSF" id="PIRSF033328">
    <property type="entry name" value="Phest_Mll4975"/>
    <property type="match status" value="1"/>
</dbReference>
<dbReference type="Proteomes" id="UP001239909">
    <property type="component" value="Unassembled WGS sequence"/>
</dbReference>